<name>A0ACC3TIG0_9ASCO</name>
<keyword evidence="2" id="KW-1185">Reference proteome</keyword>
<comment type="caution">
    <text evidence="1">The sequence shown here is derived from an EMBL/GenBank/DDBJ whole genome shotgun (WGS) entry which is preliminary data.</text>
</comment>
<organism evidence="1 2">
    <name type="scientific">Lipomyces orientalis</name>
    <dbReference type="NCBI Taxonomy" id="1233043"/>
    <lineage>
        <taxon>Eukaryota</taxon>
        <taxon>Fungi</taxon>
        <taxon>Dikarya</taxon>
        <taxon>Ascomycota</taxon>
        <taxon>Saccharomycotina</taxon>
        <taxon>Lipomycetes</taxon>
        <taxon>Lipomycetales</taxon>
        <taxon>Lipomycetaceae</taxon>
        <taxon>Lipomyces</taxon>
    </lineage>
</organism>
<dbReference type="EMBL" id="MU970120">
    <property type="protein sequence ID" value="KAK9320662.1"/>
    <property type="molecule type" value="Genomic_DNA"/>
</dbReference>
<evidence type="ECO:0000313" key="1">
    <source>
        <dbReference type="EMBL" id="KAK9320662.1"/>
    </source>
</evidence>
<protein>
    <submittedName>
        <fullName evidence="1">Uncharacterized protein</fullName>
    </submittedName>
</protein>
<reference evidence="2" key="1">
    <citation type="journal article" date="2024" name="Front. Bioeng. Biotechnol.">
        <title>Genome-scale model development and genomic sequencing of the oleaginous clade Lipomyces.</title>
        <authorList>
            <person name="Czajka J.J."/>
            <person name="Han Y."/>
            <person name="Kim J."/>
            <person name="Mondo S.J."/>
            <person name="Hofstad B.A."/>
            <person name="Robles A."/>
            <person name="Haridas S."/>
            <person name="Riley R."/>
            <person name="LaButti K."/>
            <person name="Pangilinan J."/>
            <person name="Andreopoulos W."/>
            <person name="Lipzen A."/>
            <person name="Yan J."/>
            <person name="Wang M."/>
            <person name="Ng V."/>
            <person name="Grigoriev I.V."/>
            <person name="Spatafora J.W."/>
            <person name="Magnuson J.K."/>
            <person name="Baker S.E."/>
            <person name="Pomraning K.R."/>
        </authorList>
    </citation>
    <scope>NUCLEOTIDE SEQUENCE [LARGE SCALE GENOMIC DNA]</scope>
    <source>
        <strain evidence="2">CBS 10300</strain>
    </source>
</reference>
<gene>
    <name evidence="1" type="ORF">V1517DRAFT_328659</name>
</gene>
<accession>A0ACC3TIG0</accession>
<proteinExistence type="predicted"/>
<sequence>MASSDKTISMSIETATPAESRDLFSKIRRYPSAPSFSKAAAAVRGGRRQTATGLHGLQPPPEIKLIEQSVTPPNHSLPSTSSPSSSVVTTSSVNSVASLSTSQQTVSSPHTENSDLSSTTFPTPPLPSPVPASASSEVRTPTPSTPTLAHPETSGSTSVHRQGSTSSSRRNSGRTEIGGGRSVKYKFNNFVSSIKGSKSGKINEISDPYNLKHVTHVGYNLQTREFTGLPPEWQRTLEAGGISRAEQKSNPQTMIDIMAFISDSMSKEDDVWKKFDHVRHHDMVGYGHSPISPALPPPMTPRSPHFPRNIEGSFENPRPAPAPPPKQSQDISLVPTRPAPKAPGPPKQAGQQTQQYHNLTPQSSSFNTHTSATSAPASPHYKYQSQVAPGTPPGSQFQSHSHSLYPYQQPHPSPPNFIYTTSQAQIYRTPSQSQLHYQPTLHRQTSQTFQSVLQREKELRASWQKYQNKELPPEPPVEQQNGVSQESAGGTGPNLQPSPEILVREKIEQTDSARLPSQQLFASDGDKREGLESHNQGSVSSTQESPRRPRQHNSPRQEHNGIINQTIDASKLNNLEQVISPRKREHKRMKDAELIAKLSAICSTGDPTRLYRNLHKIGQGASGGVYTAYQVGTNLSVAIKQMNLEQQPKKELIINEILVMKESKHRNIVNFIDSFLYRGDLWVIMEYMEGGSLTDVVTYNMMTEGQIAAVCRETLFGLKHLHSEGVIHRDIKSDNVLLSLNGDIKLTDFGFCAQINDNSVKRTTMVGTPYWMAPEVVSRKEYGPKVDIWSLGIMAIEMIEGEPPYLNESPMRALYLIATNGTPDLKDPGSLSSTFKAFLGWALQVDPDNRASAAELLDHKFLLAADNLRSLAPLVKAARLAKLQERKSSANGGSSNHS</sequence>
<evidence type="ECO:0000313" key="2">
    <source>
        <dbReference type="Proteomes" id="UP001489719"/>
    </source>
</evidence>
<dbReference type="Proteomes" id="UP001489719">
    <property type="component" value="Unassembled WGS sequence"/>
</dbReference>